<accession>A0ABS5M9W6</accession>
<feature type="transmembrane region" description="Helical" evidence="1">
    <location>
        <begin position="104"/>
        <end position="125"/>
    </location>
</feature>
<organism evidence="2 3">
    <name type="scientific">Ornithinibacillus massiliensis</name>
    <dbReference type="NCBI Taxonomy" id="1944633"/>
    <lineage>
        <taxon>Bacteria</taxon>
        <taxon>Bacillati</taxon>
        <taxon>Bacillota</taxon>
        <taxon>Bacilli</taxon>
        <taxon>Bacillales</taxon>
        <taxon>Bacillaceae</taxon>
        <taxon>Ornithinibacillus</taxon>
    </lineage>
</organism>
<feature type="transmembrane region" description="Helical" evidence="1">
    <location>
        <begin position="131"/>
        <end position="155"/>
    </location>
</feature>
<feature type="transmembrane region" description="Helical" evidence="1">
    <location>
        <begin position="20"/>
        <end position="37"/>
    </location>
</feature>
<feature type="transmembrane region" description="Helical" evidence="1">
    <location>
        <begin position="167"/>
        <end position="192"/>
    </location>
</feature>
<dbReference type="Proteomes" id="UP000681870">
    <property type="component" value="Unassembled WGS sequence"/>
</dbReference>
<dbReference type="RefSeq" id="WP_211741099.1">
    <property type="nucleotide sequence ID" value="NZ_JAGXBY010000001.1"/>
</dbReference>
<evidence type="ECO:0000313" key="2">
    <source>
        <dbReference type="EMBL" id="MBS3679120.1"/>
    </source>
</evidence>
<proteinExistence type="predicted"/>
<dbReference type="EMBL" id="JAGXBY010000001">
    <property type="protein sequence ID" value="MBS3679120.1"/>
    <property type="molecule type" value="Genomic_DNA"/>
</dbReference>
<reference evidence="2 3" key="1">
    <citation type="submission" date="2021-05" db="EMBL/GenBank/DDBJ databases">
        <title>Ornithinibacillus massiliensis sp. nov.</title>
        <authorList>
            <person name="Iwaza R."/>
            <person name="Lagier J.-C."/>
            <person name="Raoult D."/>
        </authorList>
    </citation>
    <scope>NUCLEOTIDE SEQUENCE [LARGE SCALE GENOMIC DNA]</scope>
    <source>
        <strain evidence="2 3">Marseille-P3601</strain>
    </source>
</reference>
<comment type="caution">
    <text evidence="2">The sequence shown here is derived from an EMBL/GenBank/DDBJ whole genome shotgun (WGS) entry which is preliminary data.</text>
</comment>
<evidence type="ECO:0000313" key="3">
    <source>
        <dbReference type="Proteomes" id="UP000681870"/>
    </source>
</evidence>
<protein>
    <recommendedName>
        <fullName evidence="4">ABC-2 type transport system permease protein</fullName>
    </recommendedName>
</protein>
<keyword evidence="1" id="KW-0472">Membrane</keyword>
<keyword evidence="3" id="KW-1185">Reference proteome</keyword>
<feature type="transmembrane region" description="Helical" evidence="1">
    <location>
        <begin position="198"/>
        <end position="225"/>
    </location>
</feature>
<feature type="transmembrane region" description="Helical" evidence="1">
    <location>
        <begin position="49"/>
        <end position="66"/>
    </location>
</feature>
<keyword evidence="1" id="KW-0812">Transmembrane</keyword>
<name>A0ABS5M9W6_9BACI</name>
<sequence>MKSWKTAFQLNKWEIKKSAINIMLAYLVTIMFTLFFIKEFSSYIENGTILFDLIFLLVFTSSPLFPKPKNFEVQQLQNGLFASPIVYLQKQLPIRDEVIITSRLIMHILYTFPIQLVALILIYLSTSLTNLLSIGSFISFCMIWLSISIGIGYVIPKFNIGAGGFAVTNPGSLIVIPLFTLLTFGILTLIHAFSGHGIVYWSIIFANDFPLLSAGISIIVAVIGYHTWIRAMRIALKTLRYG</sequence>
<keyword evidence="1" id="KW-1133">Transmembrane helix</keyword>
<evidence type="ECO:0000256" key="1">
    <source>
        <dbReference type="SAM" id="Phobius"/>
    </source>
</evidence>
<evidence type="ECO:0008006" key="4">
    <source>
        <dbReference type="Google" id="ProtNLM"/>
    </source>
</evidence>
<gene>
    <name evidence="2" type="ORF">KGF86_02730</name>
</gene>